<sequence>MSYRNCAFGLICRKFKPHLLMVIVQIAVTFLYFLLVASFDNGMNPHVFVTYRHALGGIVVLPFAYVLERNLRPRMTVAMFLELFLLSLIGVGLNINMYFASLKYTSASFVTSMVNTVSSLTFIIAVALRLETVEVKNPRGQAKIFGTLLSLIGALTMTLYKGHAIPSLHGSPIHIRGHSVHNNWIKGSILAIAGCISWSLSYIMQAVTVKKYPAQLSLTVWLNFMGAAESAVFTVLTQHKSAWSISSNIQLWCILYSGVVSCALVMFTQIWVIEQKGPVFVTMFNPLGTILVAIMAYFVLGEQLHMGSLLGGVIVIIGLYLLLWGKEGDQDLLKSQQQSSLTHDEQKESRTQAMASAEQEVHNGT</sequence>
<name>A0ACB9PKX2_BAUVA</name>
<gene>
    <name evidence="1" type="ORF">L6164_009999</name>
</gene>
<organism evidence="1 2">
    <name type="scientific">Bauhinia variegata</name>
    <name type="common">Purple orchid tree</name>
    <name type="synonym">Phanera variegata</name>
    <dbReference type="NCBI Taxonomy" id="167791"/>
    <lineage>
        <taxon>Eukaryota</taxon>
        <taxon>Viridiplantae</taxon>
        <taxon>Streptophyta</taxon>
        <taxon>Embryophyta</taxon>
        <taxon>Tracheophyta</taxon>
        <taxon>Spermatophyta</taxon>
        <taxon>Magnoliopsida</taxon>
        <taxon>eudicotyledons</taxon>
        <taxon>Gunneridae</taxon>
        <taxon>Pentapetalae</taxon>
        <taxon>rosids</taxon>
        <taxon>fabids</taxon>
        <taxon>Fabales</taxon>
        <taxon>Fabaceae</taxon>
        <taxon>Cercidoideae</taxon>
        <taxon>Cercideae</taxon>
        <taxon>Bauhiniinae</taxon>
        <taxon>Bauhinia</taxon>
    </lineage>
</organism>
<accession>A0ACB9PKX2</accession>
<dbReference type="EMBL" id="CM039429">
    <property type="protein sequence ID" value="KAI4349407.1"/>
    <property type="molecule type" value="Genomic_DNA"/>
</dbReference>
<reference evidence="1 2" key="1">
    <citation type="journal article" date="2022" name="DNA Res.">
        <title>Chromosomal-level genome assembly of the orchid tree Bauhinia variegata (Leguminosae; Cercidoideae) supports the allotetraploid origin hypothesis of Bauhinia.</title>
        <authorList>
            <person name="Zhong Y."/>
            <person name="Chen Y."/>
            <person name="Zheng D."/>
            <person name="Pang J."/>
            <person name="Liu Y."/>
            <person name="Luo S."/>
            <person name="Meng S."/>
            <person name="Qian L."/>
            <person name="Wei D."/>
            <person name="Dai S."/>
            <person name="Zhou R."/>
        </authorList>
    </citation>
    <scope>NUCLEOTIDE SEQUENCE [LARGE SCALE GENOMIC DNA]</scope>
    <source>
        <strain evidence="1">BV-YZ2020</strain>
    </source>
</reference>
<evidence type="ECO:0000313" key="1">
    <source>
        <dbReference type="EMBL" id="KAI4349407.1"/>
    </source>
</evidence>
<evidence type="ECO:0000313" key="2">
    <source>
        <dbReference type="Proteomes" id="UP000828941"/>
    </source>
</evidence>
<comment type="caution">
    <text evidence="1">The sequence shown here is derived from an EMBL/GenBank/DDBJ whole genome shotgun (WGS) entry which is preliminary data.</text>
</comment>
<keyword evidence="2" id="KW-1185">Reference proteome</keyword>
<proteinExistence type="predicted"/>
<dbReference type="Proteomes" id="UP000828941">
    <property type="component" value="Chromosome 4"/>
</dbReference>
<protein>
    <submittedName>
        <fullName evidence="1">Uncharacterized protein</fullName>
    </submittedName>
</protein>